<dbReference type="Gene3D" id="3.20.20.70">
    <property type="entry name" value="Aldolase class I"/>
    <property type="match status" value="1"/>
</dbReference>
<organism evidence="2 3">
    <name type="scientific">Mycolicibacterium komossense</name>
    <dbReference type="NCBI Taxonomy" id="1779"/>
    <lineage>
        <taxon>Bacteria</taxon>
        <taxon>Bacillati</taxon>
        <taxon>Actinomycetota</taxon>
        <taxon>Actinomycetes</taxon>
        <taxon>Mycobacteriales</taxon>
        <taxon>Mycobacteriaceae</taxon>
        <taxon>Mycolicibacterium</taxon>
    </lineage>
</organism>
<dbReference type="InterPro" id="IPR000652">
    <property type="entry name" value="Triosephosphate_isomerase"/>
</dbReference>
<name>A0ABT3C7D7_9MYCO</name>
<dbReference type="Proteomes" id="UP001526201">
    <property type="component" value="Unassembled WGS sequence"/>
</dbReference>
<accession>A0ABT3C7D7</accession>
<keyword evidence="1 2" id="KW-0413">Isomerase</keyword>
<sequence>MKSAVRTPFFEIGVKNYLYGDAVVELAWAADGAAAEYDIDILFITPYVDIRRIAECTDRLIILAPYMDTLRPGRGLADVLPEGLKAAGAHGVVINHAERPVPLAQIRQTIDRANELDLLTFACADTVDDARAIAVYRPDILNPEPSALIGSGRTGGLDFMRASTEAIQAVSSQTLVEQGAGIATADQVHQYIAAGADGVGVASGIVGVGDPIGQLATMLEAFVDARALRPSPTKLGR</sequence>
<gene>
    <name evidence="2" type="ORF">H7J73_03685</name>
</gene>
<comment type="caution">
    <text evidence="2">The sequence shown here is derived from an EMBL/GenBank/DDBJ whole genome shotgun (WGS) entry which is preliminary data.</text>
</comment>
<dbReference type="EC" id="5.3.1.1" evidence="2"/>
<evidence type="ECO:0000313" key="3">
    <source>
        <dbReference type="Proteomes" id="UP001526201"/>
    </source>
</evidence>
<reference evidence="2 3" key="1">
    <citation type="journal article" date="2022" name="BMC Genomics">
        <title>Comparative genome analysis of mycobacteria focusing on tRNA and non-coding RNA.</title>
        <authorList>
            <person name="Behra P.R.K."/>
            <person name="Pettersson B.M.F."/>
            <person name="Ramesh M."/>
            <person name="Das S."/>
            <person name="Dasgupta S."/>
            <person name="Kirsebom L.A."/>
        </authorList>
    </citation>
    <scope>NUCLEOTIDE SEQUENCE [LARGE SCALE GENOMIC DNA]</scope>
    <source>
        <strain evidence="2 3">DSM 44078</strain>
    </source>
</reference>
<dbReference type="GO" id="GO:0004807">
    <property type="term" value="F:triose-phosphate isomerase activity"/>
    <property type="evidence" value="ECO:0007669"/>
    <property type="project" value="UniProtKB-EC"/>
</dbReference>
<dbReference type="InterPro" id="IPR035990">
    <property type="entry name" value="TIM_sf"/>
</dbReference>
<protein>
    <submittedName>
        <fullName evidence="2">Triose-phosphate isomerase</fullName>
        <ecNumber evidence="2">5.3.1.1</ecNumber>
    </submittedName>
</protein>
<dbReference type="InterPro" id="IPR013785">
    <property type="entry name" value="Aldolase_TIM"/>
</dbReference>
<dbReference type="NCBIfam" id="NF003302">
    <property type="entry name" value="PRK04302.1"/>
    <property type="match status" value="1"/>
</dbReference>
<keyword evidence="3" id="KW-1185">Reference proteome</keyword>
<dbReference type="SUPFAM" id="SSF51351">
    <property type="entry name" value="Triosephosphate isomerase (TIM)"/>
    <property type="match status" value="1"/>
</dbReference>
<dbReference type="PROSITE" id="PS51440">
    <property type="entry name" value="TIM_2"/>
    <property type="match status" value="1"/>
</dbReference>
<proteinExistence type="predicted"/>
<dbReference type="EMBL" id="JACKTY010000012">
    <property type="protein sequence ID" value="MCV7225136.1"/>
    <property type="molecule type" value="Genomic_DNA"/>
</dbReference>
<evidence type="ECO:0000256" key="1">
    <source>
        <dbReference type="ARBA" id="ARBA00023235"/>
    </source>
</evidence>
<dbReference type="RefSeq" id="WP_264065890.1">
    <property type="nucleotide sequence ID" value="NZ_JACKTY010000012.1"/>
</dbReference>
<evidence type="ECO:0000313" key="2">
    <source>
        <dbReference type="EMBL" id="MCV7225136.1"/>
    </source>
</evidence>
<dbReference type="Pfam" id="PF00121">
    <property type="entry name" value="TIM"/>
    <property type="match status" value="1"/>
</dbReference>